<name>A0A328B2B4_9CAUL</name>
<comment type="caution">
    <text evidence="2">The sequence shown here is derived from an EMBL/GenBank/DDBJ whole genome shotgun (WGS) entry which is preliminary data.</text>
</comment>
<evidence type="ECO:0000313" key="3">
    <source>
        <dbReference type="Proteomes" id="UP000249842"/>
    </source>
</evidence>
<keyword evidence="1" id="KW-0472">Membrane</keyword>
<dbReference type="RefSeq" id="WP_111456441.1">
    <property type="nucleotide sequence ID" value="NZ_QFYP01000001.1"/>
</dbReference>
<keyword evidence="1" id="KW-1133">Transmembrane helix</keyword>
<feature type="transmembrane region" description="Helical" evidence="1">
    <location>
        <begin position="43"/>
        <end position="65"/>
    </location>
</feature>
<proteinExistence type="predicted"/>
<dbReference type="Proteomes" id="UP000249842">
    <property type="component" value="Unassembled WGS sequence"/>
</dbReference>
<reference evidence="3" key="1">
    <citation type="submission" date="2018-05" db="EMBL/GenBank/DDBJ databases">
        <authorList>
            <person name="Li X."/>
        </authorList>
    </citation>
    <scope>NUCLEOTIDE SEQUENCE [LARGE SCALE GENOMIC DNA]</scope>
    <source>
        <strain evidence="3">HKS-05</strain>
    </source>
</reference>
<accession>A0A328B2B4</accession>
<sequence>MRKHALVLSLAFLGLAAFAVFAGWAFFEGSKLGGGWRSLGPIWPYVAGGLLVVGALTGFLMWLAFYSANHGYDDRFDPDDQR</sequence>
<dbReference type="AlphaFoldDB" id="A0A328B2B4"/>
<keyword evidence="3" id="KW-1185">Reference proteome</keyword>
<gene>
    <name evidence="2" type="ORF">DJ021_04695</name>
</gene>
<evidence type="ECO:0000313" key="2">
    <source>
        <dbReference type="EMBL" id="RAK59148.1"/>
    </source>
</evidence>
<organism evidence="2 3">
    <name type="scientific">Phenylobacterium hankyongense</name>
    <dbReference type="NCBI Taxonomy" id="1813876"/>
    <lineage>
        <taxon>Bacteria</taxon>
        <taxon>Pseudomonadati</taxon>
        <taxon>Pseudomonadota</taxon>
        <taxon>Alphaproteobacteria</taxon>
        <taxon>Caulobacterales</taxon>
        <taxon>Caulobacteraceae</taxon>
        <taxon>Phenylobacterium</taxon>
    </lineage>
</organism>
<protein>
    <submittedName>
        <fullName evidence="2">Uncharacterized protein</fullName>
    </submittedName>
</protein>
<dbReference type="EMBL" id="QFYP01000001">
    <property type="protein sequence ID" value="RAK59148.1"/>
    <property type="molecule type" value="Genomic_DNA"/>
</dbReference>
<keyword evidence="1" id="KW-0812">Transmembrane</keyword>
<evidence type="ECO:0000256" key="1">
    <source>
        <dbReference type="SAM" id="Phobius"/>
    </source>
</evidence>